<evidence type="ECO:0000256" key="4">
    <source>
        <dbReference type="ARBA" id="ARBA00006558"/>
    </source>
</evidence>
<keyword evidence="7" id="KW-0444">Lipid biosynthesis</keyword>
<dbReference type="SUPFAM" id="SSF52777">
    <property type="entry name" value="CoA-dependent acyltransferases"/>
    <property type="match status" value="2"/>
</dbReference>
<dbReference type="Gene3D" id="3.30.559.10">
    <property type="entry name" value="Chloramphenicol acetyltransferase-like domain"/>
    <property type="match status" value="1"/>
</dbReference>
<dbReference type="RefSeq" id="WP_120738603.1">
    <property type="nucleotide sequence ID" value="NZ_CP032568.1"/>
</dbReference>
<evidence type="ECO:0000256" key="7">
    <source>
        <dbReference type="ARBA" id="ARBA00022516"/>
    </source>
</evidence>
<keyword evidence="7" id="KW-0443">Lipid metabolism</keyword>
<accession>A0A386ZGT8</accession>
<dbReference type="EMBL" id="CP032568">
    <property type="protein sequence ID" value="AYF75769.1"/>
    <property type="molecule type" value="Genomic_DNA"/>
</dbReference>
<name>A0A386ZGT8_9NOCA</name>
<organism evidence="14 15">
    <name type="scientific">Nocardia yunnanensis</name>
    <dbReference type="NCBI Taxonomy" id="2382165"/>
    <lineage>
        <taxon>Bacteria</taxon>
        <taxon>Bacillati</taxon>
        <taxon>Actinomycetota</taxon>
        <taxon>Actinomycetes</taxon>
        <taxon>Mycobacteriales</taxon>
        <taxon>Nocardiaceae</taxon>
        <taxon>Nocardia</taxon>
    </lineage>
</organism>
<keyword evidence="8" id="KW-0808">Transferase</keyword>
<dbReference type="KEGG" id="nyu:D7D52_20155"/>
<evidence type="ECO:0000313" key="14">
    <source>
        <dbReference type="EMBL" id="AYF75769.1"/>
    </source>
</evidence>
<evidence type="ECO:0000256" key="9">
    <source>
        <dbReference type="ARBA" id="ARBA00023315"/>
    </source>
</evidence>
<comment type="catalytic activity">
    <reaction evidence="1">
        <text>2 a mycocerosyl-[mycocerosic acid synthase] + a phthiocerol = a dimycocerosyl phthiocerol + 2 holo-[mycocerosic acid synthase].</text>
        <dbReference type="EC" id="2.3.1.282"/>
    </reaction>
</comment>
<evidence type="ECO:0000256" key="12">
    <source>
        <dbReference type="ARBA" id="ARBA00033407"/>
    </source>
</evidence>
<dbReference type="Pfam" id="PF16911">
    <property type="entry name" value="PapA_C"/>
    <property type="match status" value="1"/>
</dbReference>
<evidence type="ECO:0000256" key="8">
    <source>
        <dbReference type="ARBA" id="ARBA00022679"/>
    </source>
</evidence>
<dbReference type="GO" id="GO:0016746">
    <property type="term" value="F:acyltransferase activity"/>
    <property type="evidence" value="ECO:0007669"/>
    <property type="project" value="UniProtKB-KW"/>
</dbReference>
<evidence type="ECO:0000256" key="11">
    <source>
        <dbReference type="ARBA" id="ARBA00032317"/>
    </source>
</evidence>
<feature type="domain" description="Phthiocerol/phthiodiolone dimycocerosyl transferase C-terminal" evidence="13">
    <location>
        <begin position="216"/>
        <end position="401"/>
    </location>
</feature>
<keyword evidence="9" id="KW-0012">Acyltransferase</keyword>
<dbReference type="AlphaFoldDB" id="A0A386ZGT8"/>
<comment type="catalytic activity">
    <reaction evidence="3">
        <text>2 a mycocerosyl-[mycocerosic acid synthase] + a phthiodiolone = a dimycocerosyl phthiodiolone + 2 holo-[mycocerosic acid synthase].</text>
        <dbReference type="EC" id="2.3.1.282"/>
    </reaction>
</comment>
<dbReference type="InterPro" id="IPR023213">
    <property type="entry name" value="CAT-like_dom_sf"/>
</dbReference>
<protein>
    <recommendedName>
        <fullName evidence="6">Phthiocerol/phthiodiolone dimycocerosyl transferase</fullName>
        <ecNumber evidence="5">2.3.1.282</ecNumber>
    </recommendedName>
    <alternativeName>
        <fullName evidence="12">Acyltransferase PapA5</fullName>
    </alternativeName>
    <alternativeName>
        <fullName evidence="10">Phthiocerol/phthiodiolone O-acyltransferase</fullName>
    </alternativeName>
    <alternativeName>
        <fullName evidence="11">Polyketide synthase-associated protein A5</fullName>
    </alternativeName>
</protein>
<evidence type="ECO:0000256" key="10">
    <source>
        <dbReference type="ARBA" id="ARBA00030465"/>
    </source>
</evidence>
<evidence type="ECO:0000313" key="15">
    <source>
        <dbReference type="Proteomes" id="UP000267164"/>
    </source>
</evidence>
<sequence>MTQQRLLSPFENSYFSTGTRLGSVPVGGLPLFIGSVVRGELDTGVLRRVLSELAAGHVLLRSRIRDRDGVARFVVEDGFQPTLEDRAGEDADYWALVNSPQQWEGGLFRAVVLRGRTMTRVVLVIHHGISDGRSGFALLEEMWQRYRARLTGTPLPLHDSDARLDGGVDELLAAVTTDAQVDGFVAQLREAAAATASITAAPALPRDGDGVGAADGRLAMRRIECGLAQTAALVAAARAQAISVNSLLAGAALVAVRTQVPVAGAVALMCGHAVDLRPDLSPRLPASTVLNCASGVGTPAVVARDCEALALGEVTDAAMGVMRETRFAALFMRASQRPLDPAVAAMLSAPPAIALSNMGPMPAHPMPAGLEFVRDEVFATAVGMPPKMTIFTVGGRLSIQVEYDTAEHSHAQMGRVAEAMSDQLARVGATAGLHC</sequence>
<evidence type="ECO:0000259" key="13">
    <source>
        <dbReference type="Pfam" id="PF16911"/>
    </source>
</evidence>
<evidence type="ECO:0000256" key="1">
    <source>
        <dbReference type="ARBA" id="ARBA00000026"/>
    </source>
</evidence>
<keyword evidence="15" id="KW-1185">Reference proteome</keyword>
<comment type="catalytic activity">
    <reaction evidence="2">
        <text>2 a mycocerosyl-[mycocerosic acid synthase] + a phenolphthiocerol = a dimycocerosyl phenolphthiocerol + 2 holo-[mycocerosic acid synthase].</text>
        <dbReference type="EC" id="2.3.1.282"/>
    </reaction>
</comment>
<dbReference type="Proteomes" id="UP000267164">
    <property type="component" value="Chromosome"/>
</dbReference>
<dbReference type="Gene3D" id="3.30.559.30">
    <property type="entry name" value="Nonribosomal peptide synthetase, condensation domain"/>
    <property type="match status" value="1"/>
</dbReference>
<gene>
    <name evidence="14" type="ORF">D7D52_20155</name>
</gene>
<evidence type="ECO:0000256" key="3">
    <source>
        <dbReference type="ARBA" id="ARBA00001907"/>
    </source>
</evidence>
<evidence type="ECO:0000256" key="2">
    <source>
        <dbReference type="ARBA" id="ARBA00000625"/>
    </source>
</evidence>
<evidence type="ECO:0000256" key="6">
    <source>
        <dbReference type="ARBA" id="ARBA00013449"/>
    </source>
</evidence>
<comment type="similarity">
    <text evidence="4">Belongs to the acyltransferase PapA5 family.</text>
</comment>
<proteinExistence type="inferred from homology"/>
<dbReference type="InterPro" id="IPR031641">
    <property type="entry name" value="PapA_C"/>
</dbReference>
<dbReference type="OrthoDB" id="3318646at2"/>
<dbReference type="EC" id="2.3.1.282" evidence="5"/>
<reference evidence="14 15" key="1">
    <citation type="submission" date="2018-09" db="EMBL/GenBank/DDBJ databases">
        <title>Nocardia yunnanensis sp. nov., an actinomycete isolated from a soil sample.</title>
        <authorList>
            <person name="Zhang J."/>
        </authorList>
    </citation>
    <scope>NUCLEOTIDE SEQUENCE [LARGE SCALE GENOMIC DNA]</scope>
    <source>
        <strain evidence="14 15">CFHS0054</strain>
    </source>
</reference>
<evidence type="ECO:0000256" key="5">
    <source>
        <dbReference type="ARBA" id="ARBA00012866"/>
    </source>
</evidence>